<sequence length="29" mass="3487">MHCALKMYWWTAFLLGNSQTIHLSFDKLM</sequence>
<evidence type="ECO:0000313" key="1">
    <source>
        <dbReference type="EMBL" id="JAH15479.1"/>
    </source>
</evidence>
<accession>A0A0E9QFB8</accession>
<proteinExistence type="predicted"/>
<organism evidence="1">
    <name type="scientific">Anguilla anguilla</name>
    <name type="common">European freshwater eel</name>
    <name type="synonym">Muraena anguilla</name>
    <dbReference type="NCBI Taxonomy" id="7936"/>
    <lineage>
        <taxon>Eukaryota</taxon>
        <taxon>Metazoa</taxon>
        <taxon>Chordata</taxon>
        <taxon>Craniata</taxon>
        <taxon>Vertebrata</taxon>
        <taxon>Euteleostomi</taxon>
        <taxon>Actinopterygii</taxon>
        <taxon>Neopterygii</taxon>
        <taxon>Teleostei</taxon>
        <taxon>Anguilliformes</taxon>
        <taxon>Anguillidae</taxon>
        <taxon>Anguilla</taxon>
    </lineage>
</organism>
<reference evidence="1" key="1">
    <citation type="submission" date="2014-11" db="EMBL/GenBank/DDBJ databases">
        <authorList>
            <person name="Amaro Gonzalez C."/>
        </authorList>
    </citation>
    <scope>NUCLEOTIDE SEQUENCE</scope>
</reference>
<dbReference type="EMBL" id="GBXM01093098">
    <property type="protein sequence ID" value="JAH15479.1"/>
    <property type="molecule type" value="Transcribed_RNA"/>
</dbReference>
<protein>
    <submittedName>
        <fullName evidence="1">Uncharacterized protein</fullName>
    </submittedName>
</protein>
<dbReference type="AlphaFoldDB" id="A0A0E9QFB8"/>
<reference evidence="1" key="2">
    <citation type="journal article" date="2015" name="Fish Shellfish Immunol.">
        <title>Early steps in the European eel (Anguilla anguilla)-Vibrio vulnificus interaction in the gills: Role of the RtxA13 toxin.</title>
        <authorList>
            <person name="Callol A."/>
            <person name="Pajuelo D."/>
            <person name="Ebbesson L."/>
            <person name="Teles M."/>
            <person name="MacKenzie S."/>
            <person name="Amaro C."/>
        </authorList>
    </citation>
    <scope>NUCLEOTIDE SEQUENCE</scope>
</reference>
<name>A0A0E9QFB8_ANGAN</name>